<dbReference type="NCBIfam" id="NF033664">
    <property type="entry name" value="PACE_transport"/>
    <property type="match status" value="1"/>
</dbReference>
<reference evidence="3 4" key="1">
    <citation type="submission" date="2023-08" db="EMBL/GenBank/DDBJ databases">
        <title>Characterization of two Paracoccaceae strains isolated from Phycosphere and proposal of Xinfangfangia lacusdiani sp. nov.</title>
        <authorList>
            <person name="Deng Y."/>
            <person name="Zhang Y.Q."/>
        </authorList>
    </citation>
    <scope>NUCLEOTIDE SEQUENCE [LARGE SCALE GENOMIC DNA]</scope>
    <source>
        <strain evidence="3 4">CPCC 101601</strain>
    </source>
</reference>
<dbReference type="InterPro" id="IPR007896">
    <property type="entry name" value="BTP_bacteria"/>
</dbReference>
<keyword evidence="4" id="KW-1185">Reference proteome</keyword>
<name>A0ABU0W118_9RHOB</name>
<evidence type="ECO:0000259" key="2">
    <source>
        <dbReference type="Pfam" id="PF05232"/>
    </source>
</evidence>
<dbReference type="InterPro" id="IPR058208">
    <property type="entry name" value="PACE"/>
</dbReference>
<organism evidence="3 4">
    <name type="scientific">Pseudogemmobacter lacusdianii</name>
    <dbReference type="NCBI Taxonomy" id="3069608"/>
    <lineage>
        <taxon>Bacteria</taxon>
        <taxon>Pseudomonadati</taxon>
        <taxon>Pseudomonadota</taxon>
        <taxon>Alphaproteobacteria</taxon>
        <taxon>Rhodobacterales</taxon>
        <taxon>Paracoccaceae</taxon>
        <taxon>Pseudogemmobacter</taxon>
    </lineage>
</organism>
<protein>
    <submittedName>
        <fullName evidence="3">PACE efflux transporter</fullName>
    </submittedName>
</protein>
<gene>
    <name evidence="3" type="ORF">Q9295_15160</name>
</gene>
<proteinExistence type="predicted"/>
<evidence type="ECO:0000313" key="3">
    <source>
        <dbReference type="EMBL" id="MDQ2067715.1"/>
    </source>
</evidence>
<feature type="domain" description="Chlorhexidine efflux transporter" evidence="2">
    <location>
        <begin position="11"/>
        <end position="73"/>
    </location>
</feature>
<accession>A0ABU0W118</accession>
<keyword evidence="1" id="KW-1133">Transmembrane helix</keyword>
<keyword evidence="1" id="KW-0812">Transmembrane</keyword>
<feature type="transmembrane region" description="Helical" evidence="1">
    <location>
        <begin position="85"/>
        <end position="108"/>
    </location>
</feature>
<feature type="transmembrane region" description="Helical" evidence="1">
    <location>
        <begin position="114"/>
        <end position="136"/>
    </location>
</feature>
<sequence length="147" mass="16380">MTDTSAPRLSPIRRRIVFALLFEAIGFVCSSLILMGFASAEASTATGAAAGSMIIALLYNYVFNAGFEAWERRQSVKGRSWKRRLAHGGLFELGLVVLMVPFLAWWMQVSLLDALIYDAVLLVFFALYTLGFTWAFDRLFGLPESAR</sequence>
<keyword evidence="1" id="KW-0472">Membrane</keyword>
<feature type="transmembrane region" description="Helical" evidence="1">
    <location>
        <begin position="44"/>
        <end position="64"/>
    </location>
</feature>
<dbReference type="Pfam" id="PF05232">
    <property type="entry name" value="BTP"/>
    <property type="match status" value="2"/>
</dbReference>
<evidence type="ECO:0000313" key="4">
    <source>
        <dbReference type="Proteomes" id="UP001239680"/>
    </source>
</evidence>
<feature type="domain" description="Chlorhexidine efflux transporter" evidence="2">
    <location>
        <begin position="79"/>
        <end position="141"/>
    </location>
</feature>
<dbReference type="Proteomes" id="UP001239680">
    <property type="component" value="Unassembled WGS sequence"/>
</dbReference>
<feature type="transmembrane region" description="Helical" evidence="1">
    <location>
        <begin position="16"/>
        <end position="38"/>
    </location>
</feature>
<evidence type="ECO:0000256" key="1">
    <source>
        <dbReference type="SAM" id="Phobius"/>
    </source>
</evidence>
<dbReference type="EMBL" id="JAVDBT010000015">
    <property type="protein sequence ID" value="MDQ2067715.1"/>
    <property type="molecule type" value="Genomic_DNA"/>
</dbReference>
<comment type="caution">
    <text evidence="3">The sequence shown here is derived from an EMBL/GenBank/DDBJ whole genome shotgun (WGS) entry which is preliminary data.</text>
</comment>
<dbReference type="RefSeq" id="WP_306681422.1">
    <property type="nucleotide sequence ID" value="NZ_JAVDBT010000015.1"/>
</dbReference>